<evidence type="ECO:0000313" key="4">
    <source>
        <dbReference type="WBParaSite" id="nRc.2.0.1.t01377-RA"/>
    </source>
</evidence>
<name>A0A915HHA0_ROMCU</name>
<dbReference type="SUPFAM" id="SSF51197">
    <property type="entry name" value="Clavaminate synthase-like"/>
    <property type="match status" value="1"/>
</dbReference>
<protein>
    <submittedName>
        <fullName evidence="4">Fe2OG dioxygenase domain-containing protein</fullName>
    </submittedName>
</protein>
<dbReference type="PANTHER" id="PTHR47990">
    <property type="entry name" value="2-OXOGLUTARATE (2OG) AND FE(II)-DEPENDENT OXYGENASE SUPERFAMILY PROTEIN-RELATED"/>
    <property type="match status" value="1"/>
</dbReference>
<feature type="domain" description="Fe2OG dioxygenase" evidence="2">
    <location>
        <begin position="149"/>
        <end position="263"/>
    </location>
</feature>
<dbReference type="Gene3D" id="2.60.120.330">
    <property type="entry name" value="B-lactam Antibiotic, Isopenicillin N Synthase, Chain"/>
    <property type="match status" value="1"/>
</dbReference>
<dbReference type="Proteomes" id="UP000887565">
    <property type="component" value="Unplaced"/>
</dbReference>
<dbReference type="GO" id="GO:0016491">
    <property type="term" value="F:oxidoreductase activity"/>
    <property type="evidence" value="ECO:0007669"/>
    <property type="project" value="UniProtKB-KW"/>
</dbReference>
<evidence type="ECO:0000313" key="3">
    <source>
        <dbReference type="Proteomes" id="UP000887565"/>
    </source>
</evidence>
<organism evidence="3 4">
    <name type="scientific">Romanomermis culicivorax</name>
    <name type="common">Nematode worm</name>
    <dbReference type="NCBI Taxonomy" id="13658"/>
    <lineage>
        <taxon>Eukaryota</taxon>
        <taxon>Metazoa</taxon>
        <taxon>Ecdysozoa</taxon>
        <taxon>Nematoda</taxon>
        <taxon>Enoplea</taxon>
        <taxon>Dorylaimia</taxon>
        <taxon>Mermithida</taxon>
        <taxon>Mermithoidea</taxon>
        <taxon>Mermithidae</taxon>
        <taxon>Romanomermis</taxon>
    </lineage>
</organism>
<proteinExistence type="inferred from homology"/>
<dbReference type="InterPro" id="IPR027443">
    <property type="entry name" value="IPNS-like_sf"/>
</dbReference>
<dbReference type="PROSITE" id="PS51471">
    <property type="entry name" value="FE2OG_OXY"/>
    <property type="match status" value="1"/>
</dbReference>
<dbReference type="InterPro" id="IPR050231">
    <property type="entry name" value="Iron_ascorbate_oxido_reductase"/>
</dbReference>
<accession>A0A915HHA0</accession>
<comment type="similarity">
    <text evidence="1">Belongs to the iron/ascorbate-dependent oxidoreductase family.</text>
</comment>
<keyword evidence="1" id="KW-0479">Metal-binding</keyword>
<dbReference type="GO" id="GO:0046872">
    <property type="term" value="F:metal ion binding"/>
    <property type="evidence" value="ECO:0007669"/>
    <property type="project" value="UniProtKB-KW"/>
</dbReference>
<evidence type="ECO:0000259" key="2">
    <source>
        <dbReference type="PROSITE" id="PS51471"/>
    </source>
</evidence>
<sequence length="342" mass="39270">MNSNKEFVKLSREIREIRNPKYSRYCKSKVELRKCVLSHLLFHRSRSRGYIPFETLNVRAFMGEFGYPNDAIERFLLGPTTNSLQISDPGDASRDYMTGWGPNVYHECFRESAIKFYNETVKLCHVIMQIMSSAMDMPPNFLHTLCGEDDHSMSVAHYPVVEHVKEKQDRAGEHKDISLFTVILQDEIKGALKLRNSLNELVAANSPSPDAFLLLLGEPLQIITNDFWPALSHVVPLNGSNDDVDQSFNKWVERTSVPFFVKLDKNALIQPSPKFLMENGGCAKYEAIPFSTFAHKMQNLYKKNYRSIQKSNYISAYPPKFHRLDMMWMADADPSCSSKFAF</sequence>
<evidence type="ECO:0000256" key="1">
    <source>
        <dbReference type="RuleBase" id="RU003682"/>
    </source>
</evidence>
<dbReference type="WBParaSite" id="nRc.2.0.1.t01377-RA">
    <property type="protein sequence ID" value="nRc.2.0.1.t01377-RA"/>
    <property type="gene ID" value="nRc.2.0.1.g01377"/>
</dbReference>
<dbReference type="InterPro" id="IPR005123">
    <property type="entry name" value="Oxoglu/Fe-dep_dioxygenase_dom"/>
</dbReference>
<dbReference type="InterPro" id="IPR044861">
    <property type="entry name" value="IPNS-like_FE2OG_OXY"/>
</dbReference>
<reference evidence="4" key="1">
    <citation type="submission" date="2022-11" db="UniProtKB">
        <authorList>
            <consortium name="WormBaseParasite"/>
        </authorList>
    </citation>
    <scope>IDENTIFICATION</scope>
</reference>
<keyword evidence="3" id="KW-1185">Reference proteome</keyword>
<keyword evidence="1" id="KW-0560">Oxidoreductase</keyword>
<keyword evidence="1" id="KW-0408">Iron</keyword>
<dbReference type="AlphaFoldDB" id="A0A915HHA0"/>
<dbReference type="Pfam" id="PF03171">
    <property type="entry name" value="2OG-FeII_Oxy"/>
    <property type="match status" value="1"/>
</dbReference>